<dbReference type="SMART" id="SM00385">
    <property type="entry name" value="CYCLIN"/>
    <property type="match status" value="2"/>
</dbReference>
<dbReference type="InterPro" id="IPR036915">
    <property type="entry name" value="Cyclin-like_sf"/>
</dbReference>
<protein>
    <recommendedName>
        <fullName evidence="11">Cyclin N-terminal domain-containing protein</fullName>
    </recommendedName>
</protein>
<evidence type="ECO:0000256" key="4">
    <source>
        <dbReference type="ARBA" id="ARBA00023306"/>
    </source>
</evidence>
<evidence type="ECO:0000256" key="6">
    <source>
        <dbReference type="SAM" id="MobiDB-lite"/>
    </source>
</evidence>
<keyword evidence="2" id="KW-0132">Cell division</keyword>
<evidence type="ECO:0000256" key="5">
    <source>
        <dbReference type="RuleBase" id="RU000383"/>
    </source>
</evidence>
<dbReference type="PROSITE" id="PS00292">
    <property type="entry name" value="CYCLINS"/>
    <property type="match status" value="1"/>
</dbReference>
<keyword evidence="10" id="KW-1185">Reference proteome</keyword>
<proteinExistence type="inferred from homology"/>
<dbReference type="PANTHER" id="PTHR10177">
    <property type="entry name" value="CYCLINS"/>
    <property type="match status" value="1"/>
</dbReference>
<comment type="caution">
    <text evidence="9">The sequence shown here is derived from an EMBL/GenBank/DDBJ whole genome shotgun (WGS) entry which is preliminary data.</text>
</comment>
<dbReference type="PIRSF" id="PIRSF001771">
    <property type="entry name" value="Cyclin_A_B_D_E"/>
    <property type="match status" value="1"/>
</dbReference>
<comment type="similarity">
    <text evidence="1">Belongs to the cyclin family. Cyclin AB subfamily.</text>
</comment>
<dbReference type="SMART" id="SM01332">
    <property type="entry name" value="Cyclin_C"/>
    <property type="match status" value="1"/>
</dbReference>
<evidence type="ECO:0000256" key="1">
    <source>
        <dbReference type="ARBA" id="ARBA00006955"/>
    </source>
</evidence>
<keyword evidence="3 5" id="KW-0195">Cyclin</keyword>
<dbReference type="Proteomes" id="UP001054889">
    <property type="component" value="Unassembled WGS sequence"/>
</dbReference>
<dbReference type="InterPro" id="IPR004367">
    <property type="entry name" value="Cyclin_C-dom"/>
</dbReference>
<sequence>MADKENAACAAPHRLTRAAAKRAAAVTAVAVAAKRKRVALSQIPDVPNAALGLGQYHDDDDDDVRPAAKKQVQRAAEPAKKATSKAKPKLRPAPSVAVAEDGEEDGDPQLCKPYASDIYSYLRSMEAEAKRRPATDYIAAVQVDVTANMRSILVDWLVEVAEEYKLVSDTLYLTVSYIDRFLSSNALNRQKLQLLGVSAMLIASKYEEISPPNVEDFCYITDNTYTKQEVVKMESDILNVLKFEMGNPTTKTFLRIFIKSAHEDNKKYPSLSLEFLGSYLAELSLLDYEYCADPSAVKCQLILLCVSADKKLQTVTGYKPSELKDCVTTIHELQLNRKGSSYMAIRDKYKQHRFKGVSALLPLVEIPASYFKNLKE</sequence>
<dbReference type="FunFam" id="1.10.472.10:FF:000167">
    <property type="entry name" value="Mitotic cyclin 6"/>
    <property type="match status" value="1"/>
</dbReference>
<evidence type="ECO:0000256" key="2">
    <source>
        <dbReference type="ARBA" id="ARBA00022618"/>
    </source>
</evidence>
<dbReference type="EMBL" id="BQKI01000076">
    <property type="protein sequence ID" value="GJN24083.1"/>
    <property type="molecule type" value="Genomic_DNA"/>
</dbReference>
<dbReference type="InterPro" id="IPR046965">
    <property type="entry name" value="Cyclin_A/B-like"/>
</dbReference>
<evidence type="ECO:0000259" key="7">
    <source>
        <dbReference type="SMART" id="SM00385"/>
    </source>
</evidence>
<dbReference type="InterPro" id="IPR048258">
    <property type="entry name" value="Cyclins_cyclin-box"/>
</dbReference>
<dbReference type="InterPro" id="IPR013763">
    <property type="entry name" value="Cyclin-like_dom"/>
</dbReference>
<reference evidence="9" key="1">
    <citation type="journal article" date="2018" name="DNA Res.">
        <title>Multiple hybrid de novo genome assembly of finger millet, an orphan allotetraploid crop.</title>
        <authorList>
            <person name="Hatakeyama M."/>
            <person name="Aluri S."/>
            <person name="Balachadran M.T."/>
            <person name="Sivarajan S.R."/>
            <person name="Patrignani A."/>
            <person name="Gruter S."/>
            <person name="Poveda L."/>
            <person name="Shimizu-Inatsugi R."/>
            <person name="Baeten J."/>
            <person name="Francoijs K.J."/>
            <person name="Nataraja K.N."/>
            <person name="Reddy Y.A.N."/>
            <person name="Phadnis S."/>
            <person name="Ravikumar R.L."/>
            <person name="Schlapbach R."/>
            <person name="Sreeman S.M."/>
            <person name="Shimizu K.K."/>
        </authorList>
    </citation>
    <scope>NUCLEOTIDE SEQUENCE</scope>
</reference>
<feature type="region of interest" description="Disordered" evidence="6">
    <location>
        <begin position="49"/>
        <end position="109"/>
    </location>
</feature>
<dbReference type="CDD" id="cd20562">
    <property type="entry name" value="CYCLIN_AtCycA_like_rpt1"/>
    <property type="match status" value="1"/>
</dbReference>
<evidence type="ECO:0000313" key="9">
    <source>
        <dbReference type="EMBL" id="GJN24083.1"/>
    </source>
</evidence>
<feature type="domain" description="Cyclin-like" evidence="7">
    <location>
        <begin position="252"/>
        <end position="332"/>
    </location>
</feature>
<accession>A0AAV5ENW7</accession>
<dbReference type="FunFam" id="1.10.472.10:FF:000013">
    <property type="entry name" value="Cyclin A1"/>
    <property type="match status" value="1"/>
</dbReference>
<dbReference type="InterPro" id="IPR006671">
    <property type="entry name" value="Cyclin_N"/>
</dbReference>
<gene>
    <name evidence="9" type="primary">gb11798</name>
    <name evidence="9" type="ORF">PR202_gb11798</name>
</gene>
<organism evidence="9 10">
    <name type="scientific">Eleusine coracana subsp. coracana</name>
    <dbReference type="NCBI Taxonomy" id="191504"/>
    <lineage>
        <taxon>Eukaryota</taxon>
        <taxon>Viridiplantae</taxon>
        <taxon>Streptophyta</taxon>
        <taxon>Embryophyta</taxon>
        <taxon>Tracheophyta</taxon>
        <taxon>Spermatophyta</taxon>
        <taxon>Magnoliopsida</taxon>
        <taxon>Liliopsida</taxon>
        <taxon>Poales</taxon>
        <taxon>Poaceae</taxon>
        <taxon>PACMAD clade</taxon>
        <taxon>Chloridoideae</taxon>
        <taxon>Cynodonteae</taxon>
        <taxon>Eleusininae</taxon>
        <taxon>Eleusine</taxon>
    </lineage>
</organism>
<dbReference type="Pfam" id="PF02984">
    <property type="entry name" value="Cyclin_C"/>
    <property type="match status" value="1"/>
</dbReference>
<keyword evidence="4" id="KW-0131">Cell cycle</keyword>
<dbReference type="Gene3D" id="1.10.472.10">
    <property type="entry name" value="Cyclin-like"/>
    <property type="match status" value="2"/>
</dbReference>
<dbReference type="GO" id="GO:0016538">
    <property type="term" value="F:cyclin-dependent protein serine/threonine kinase regulator activity"/>
    <property type="evidence" value="ECO:0007669"/>
    <property type="project" value="InterPro"/>
</dbReference>
<reference evidence="9" key="2">
    <citation type="submission" date="2021-12" db="EMBL/GenBank/DDBJ databases">
        <title>Resequencing data analysis of finger millet.</title>
        <authorList>
            <person name="Hatakeyama M."/>
            <person name="Aluri S."/>
            <person name="Balachadran M.T."/>
            <person name="Sivarajan S.R."/>
            <person name="Poveda L."/>
            <person name="Shimizu-Inatsugi R."/>
            <person name="Schlapbach R."/>
            <person name="Sreeman S.M."/>
            <person name="Shimizu K.K."/>
        </authorList>
    </citation>
    <scope>NUCLEOTIDE SEQUENCE</scope>
</reference>
<evidence type="ECO:0000259" key="8">
    <source>
        <dbReference type="SMART" id="SM01332"/>
    </source>
</evidence>
<dbReference type="InterPro" id="IPR039361">
    <property type="entry name" value="Cyclin"/>
</dbReference>
<dbReference type="GO" id="GO:0051301">
    <property type="term" value="P:cell division"/>
    <property type="evidence" value="ECO:0007669"/>
    <property type="project" value="UniProtKB-KW"/>
</dbReference>
<evidence type="ECO:0008006" key="11">
    <source>
        <dbReference type="Google" id="ProtNLM"/>
    </source>
</evidence>
<feature type="domain" description="Cyclin-like" evidence="7">
    <location>
        <begin position="155"/>
        <end position="239"/>
    </location>
</feature>
<dbReference type="Pfam" id="PF00134">
    <property type="entry name" value="Cyclin_N"/>
    <property type="match status" value="1"/>
</dbReference>
<feature type="domain" description="Cyclin C-terminal" evidence="8">
    <location>
        <begin position="248"/>
        <end position="363"/>
    </location>
</feature>
<dbReference type="GO" id="GO:0044772">
    <property type="term" value="P:mitotic cell cycle phase transition"/>
    <property type="evidence" value="ECO:0007669"/>
    <property type="project" value="InterPro"/>
</dbReference>
<evidence type="ECO:0000313" key="10">
    <source>
        <dbReference type="Proteomes" id="UP001054889"/>
    </source>
</evidence>
<name>A0AAV5ENW7_ELECO</name>
<evidence type="ECO:0000256" key="3">
    <source>
        <dbReference type="ARBA" id="ARBA00023127"/>
    </source>
</evidence>
<dbReference type="AlphaFoldDB" id="A0AAV5ENW7"/>
<dbReference type="SUPFAM" id="SSF47954">
    <property type="entry name" value="Cyclin-like"/>
    <property type="match status" value="2"/>
</dbReference>